<dbReference type="STRING" id="1434700.SAMN06296427_107187"/>
<proteinExistence type="predicted"/>
<dbReference type="InterPro" id="IPR021133">
    <property type="entry name" value="HEAT_type_2"/>
</dbReference>
<dbReference type="InterPro" id="IPR016024">
    <property type="entry name" value="ARM-type_fold"/>
</dbReference>
<dbReference type="RefSeq" id="WP_084017862.1">
    <property type="nucleotide sequence ID" value="NZ_FWXS01000007.1"/>
</dbReference>
<dbReference type="Pfam" id="PF08713">
    <property type="entry name" value="DNA_alkylation"/>
    <property type="match status" value="1"/>
</dbReference>
<sequence length="369" mass="42977">MSSLLKDIYSPLFYENFSNVLLETVPGFDKENFISSIFDDDWNERELKSRMKHTATVLYEFMPKDFEAAGELIQKIILKIKEKPFTNSSFPFMFFPEYIEKYGLDYFEISVKLIETVTQFISCEFTVRPFIIRYGNEMISKMTEWSIHENHHVRRLASEGSRPRLPWAISLPELKKNPSPILPLLENLKNDSSEYVRRSVANSLNDISKDNPQVTLSIAKKWKGLGKETDAIIKHGSRTLLKQGNTEIMSHYGLVNSDKVFISDFELVNSRIKIGDYLEFSFKIENQEENAVPVRLEYGIYYLRQNGSWSKKVFKISERILLSNEILIVSRKQSFKIITTRKFYGGIQKISIIVNGHERCVEEFEIIGQ</sequence>
<dbReference type="InterPro" id="IPR014825">
    <property type="entry name" value="DNA_alkylation"/>
</dbReference>
<evidence type="ECO:0000313" key="1">
    <source>
        <dbReference type="EMBL" id="SMC77027.1"/>
    </source>
</evidence>
<dbReference type="PROSITE" id="PS50077">
    <property type="entry name" value="HEAT_REPEAT"/>
    <property type="match status" value="1"/>
</dbReference>
<dbReference type="Proteomes" id="UP000192393">
    <property type="component" value="Unassembled WGS sequence"/>
</dbReference>
<dbReference type="AlphaFoldDB" id="A0A1W2BVN7"/>
<organism evidence="1 2">
    <name type="scientific">Moheibacter sediminis</name>
    <dbReference type="NCBI Taxonomy" id="1434700"/>
    <lineage>
        <taxon>Bacteria</taxon>
        <taxon>Pseudomonadati</taxon>
        <taxon>Bacteroidota</taxon>
        <taxon>Flavobacteriia</taxon>
        <taxon>Flavobacteriales</taxon>
        <taxon>Weeksellaceae</taxon>
        <taxon>Moheibacter</taxon>
    </lineage>
</organism>
<dbReference type="EMBL" id="FWXS01000007">
    <property type="protein sequence ID" value="SMC77027.1"/>
    <property type="molecule type" value="Genomic_DNA"/>
</dbReference>
<dbReference type="SUPFAM" id="SSF48371">
    <property type="entry name" value="ARM repeat"/>
    <property type="match status" value="1"/>
</dbReference>
<reference evidence="1 2" key="1">
    <citation type="submission" date="2017-04" db="EMBL/GenBank/DDBJ databases">
        <authorList>
            <person name="Afonso C.L."/>
            <person name="Miller P.J."/>
            <person name="Scott M.A."/>
            <person name="Spackman E."/>
            <person name="Goraichik I."/>
            <person name="Dimitrov K.M."/>
            <person name="Suarez D.L."/>
            <person name="Swayne D.E."/>
        </authorList>
    </citation>
    <scope>NUCLEOTIDE SEQUENCE [LARGE SCALE GENOMIC DNA]</scope>
    <source>
        <strain evidence="1 2">CGMCC 1.12708</strain>
    </source>
</reference>
<protein>
    <submittedName>
        <fullName evidence="1">3-methyladenine DNA glycosylase AlkC</fullName>
    </submittedName>
</protein>
<dbReference type="OrthoDB" id="9797162at2"/>
<name>A0A1W2BVN7_9FLAO</name>
<dbReference type="Gene3D" id="1.25.40.290">
    <property type="entry name" value="ARM repeat domains"/>
    <property type="match status" value="1"/>
</dbReference>
<evidence type="ECO:0000313" key="2">
    <source>
        <dbReference type="Proteomes" id="UP000192393"/>
    </source>
</evidence>
<keyword evidence="2" id="KW-1185">Reference proteome</keyword>
<gene>
    <name evidence="1" type="ORF">SAMN06296427_107187</name>
</gene>
<accession>A0A1W2BVN7</accession>